<name>S8CXL4_9LAMI</name>
<reference evidence="2 3" key="1">
    <citation type="journal article" date="2013" name="BMC Genomics">
        <title>The miniature genome of a carnivorous plant Genlisea aurea contains a low number of genes and short non-coding sequences.</title>
        <authorList>
            <person name="Leushkin E.V."/>
            <person name="Sutormin R.A."/>
            <person name="Nabieva E.R."/>
            <person name="Penin A.A."/>
            <person name="Kondrashov A.S."/>
            <person name="Logacheva M.D."/>
        </authorList>
    </citation>
    <scope>NUCLEOTIDE SEQUENCE [LARGE SCALE GENOMIC DNA]</scope>
</reference>
<proteinExistence type="predicted"/>
<keyword evidence="3" id="KW-1185">Reference proteome</keyword>
<sequence length="145" mass="16714">MKTAIPISDYRRFLWPHAGPFAAYPTNLKEEKVPQLFFAAPLFWDFFFRVCVDMKKQTKGQRGWVEIPCLGCTGLLLSCRRLVLRKWLNLATSESDYSADTDRDSDFSEPETSELTRASVFQSQRLDRIHADPENGKNSDSDEMI</sequence>
<evidence type="ECO:0000256" key="1">
    <source>
        <dbReference type="SAM" id="MobiDB-lite"/>
    </source>
</evidence>
<feature type="compositionally biased region" description="Polar residues" evidence="1">
    <location>
        <begin position="113"/>
        <end position="124"/>
    </location>
</feature>
<gene>
    <name evidence="2" type="ORF">M569_03041</name>
</gene>
<protein>
    <submittedName>
        <fullName evidence="2">Uncharacterized protein</fullName>
    </submittedName>
</protein>
<organism evidence="2 3">
    <name type="scientific">Genlisea aurea</name>
    <dbReference type="NCBI Taxonomy" id="192259"/>
    <lineage>
        <taxon>Eukaryota</taxon>
        <taxon>Viridiplantae</taxon>
        <taxon>Streptophyta</taxon>
        <taxon>Embryophyta</taxon>
        <taxon>Tracheophyta</taxon>
        <taxon>Spermatophyta</taxon>
        <taxon>Magnoliopsida</taxon>
        <taxon>eudicotyledons</taxon>
        <taxon>Gunneridae</taxon>
        <taxon>Pentapetalae</taxon>
        <taxon>asterids</taxon>
        <taxon>lamiids</taxon>
        <taxon>Lamiales</taxon>
        <taxon>Lentibulariaceae</taxon>
        <taxon>Genlisea</taxon>
    </lineage>
</organism>
<accession>S8CXL4</accession>
<feature type="compositionally biased region" description="Basic and acidic residues" evidence="1">
    <location>
        <begin position="125"/>
        <end position="145"/>
    </location>
</feature>
<comment type="caution">
    <text evidence="2">The sequence shown here is derived from an EMBL/GenBank/DDBJ whole genome shotgun (WGS) entry which is preliminary data.</text>
</comment>
<evidence type="ECO:0000313" key="3">
    <source>
        <dbReference type="Proteomes" id="UP000015453"/>
    </source>
</evidence>
<dbReference type="AlphaFoldDB" id="S8CXL4"/>
<feature type="region of interest" description="Disordered" evidence="1">
    <location>
        <begin position="94"/>
        <end position="145"/>
    </location>
</feature>
<dbReference type="OrthoDB" id="1733597at2759"/>
<evidence type="ECO:0000313" key="2">
    <source>
        <dbReference type="EMBL" id="EPS71720.1"/>
    </source>
</evidence>
<dbReference type="EMBL" id="AUSU01001133">
    <property type="protein sequence ID" value="EPS71720.1"/>
    <property type="molecule type" value="Genomic_DNA"/>
</dbReference>
<dbReference type="Proteomes" id="UP000015453">
    <property type="component" value="Unassembled WGS sequence"/>
</dbReference>